<dbReference type="InterPro" id="IPR016039">
    <property type="entry name" value="Thiolase-like"/>
</dbReference>
<dbReference type="Pfam" id="PF00109">
    <property type="entry name" value="ketoacyl-synt"/>
    <property type="match status" value="1"/>
</dbReference>
<feature type="domain" description="Beta-ketoacyl synthase-like N-terminal" evidence="2">
    <location>
        <begin position="3"/>
        <end position="47"/>
    </location>
</feature>
<keyword evidence="1" id="KW-0808">Transferase</keyword>
<name>A0A0F3GUE4_9BACT</name>
<evidence type="ECO:0000313" key="4">
    <source>
        <dbReference type="Proteomes" id="UP000033423"/>
    </source>
</evidence>
<dbReference type="GO" id="GO:0004315">
    <property type="term" value="F:3-oxoacyl-[acyl-carrier-protein] synthase activity"/>
    <property type="evidence" value="ECO:0007669"/>
    <property type="project" value="TreeGrafter"/>
</dbReference>
<dbReference type="GO" id="GO:0006633">
    <property type="term" value="P:fatty acid biosynthetic process"/>
    <property type="evidence" value="ECO:0007669"/>
    <property type="project" value="TreeGrafter"/>
</dbReference>
<sequence length="102" mass="11053">MYEMAQLGLLSRCGKAEASFRPFDRHRDGFIPSEGGAALVLENAQRAMQRGARIYALIKGFGSGVEFADGASVSVPDRVILRCMEEALVDARCQVGQLAFIS</sequence>
<dbReference type="Gene3D" id="3.40.47.10">
    <property type="match status" value="1"/>
</dbReference>
<keyword evidence="4" id="KW-1185">Reference proteome</keyword>
<dbReference type="PANTHER" id="PTHR11712">
    <property type="entry name" value="POLYKETIDE SYNTHASE-RELATED"/>
    <property type="match status" value="1"/>
</dbReference>
<comment type="caution">
    <text evidence="3">The sequence shown here is derived from an EMBL/GenBank/DDBJ whole genome shotgun (WGS) entry which is preliminary data.</text>
</comment>
<dbReference type="InterPro" id="IPR000794">
    <property type="entry name" value="Beta-ketoacyl_synthase"/>
</dbReference>
<gene>
    <name evidence="3" type="ORF">MBAV_002207</name>
</gene>
<dbReference type="InterPro" id="IPR014030">
    <property type="entry name" value="Ketoacyl_synth_N"/>
</dbReference>
<dbReference type="Proteomes" id="UP000033423">
    <property type="component" value="Unassembled WGS sequence"/>
</dbReference>
<evidence type="ECO:0000259" key="2">
    <source>
        <dbReference type="Pfam" id="PF00109"/>
    </source>
</evidence>
<dbReference type="PANTHER" id="PTHR11712:SF336">
    <property type="entry name" value="3-OXOACYL-[ACYL-CARRIER-PROTEIN] SYNTHASE, MITOCHONDRIAL"/>
    <property type="match status" value="1"/>
</dbReference>
<proteinExistence type="predicted"/>
<dbReference type="AlphaFoldDB" id="A0A0F3GUE4"/>
<evidence type="ECO:0000313" key="3">
    <source>
        <dbReference type="EMBL" id="KJU85599.1"/>
    </source>
</evidence>
<protein>
    <submittedName>
        <fullName evidence="3">3-oxoacyl-ACP synthase</fullName>
    </submittedName>
</protein>
<dbReference type="SUPFAM" id="SSF53901">
    <property type="entry name" value="Thiolase-like"/>
    <property type="match status" value="1"/>
</dbReference>
<evidence type="ECO:0000256" key="1">
    <source>
        <dbReference type="ARBA" id="ARBA00022679"/>
    </source>
</evidence>
<organism evidence="3 4">
    <name type="scientific">Candidatus Magnetobacterium bavaricum</name>
    <dbReference type="NCBI Taxonomy" id="29290"/>
    <lineage>
        <taxon>Bacteria</taxon>
        <taxon>Pseudomonadati</taxon>
        <taxon>Nitrospirota</taxon>
        <taxon>Thermodesulfovibrionia</taxon>
        <taxon>Thermodesulfovibrionales</taxon>
        <taxon>Candidatus Magnetobacteriaceae</taxon>
        <taxon>Candidatus Magnetobacterium</taxon>
    </lineage>
</organism>
<feature type="non-terminal residue" evidence="3">
    <location>
        <position position="102"/>
    </location>
</feature>
<dbReference type="EMBL" id="LACI01000948">
    <property type="protein sequence ID" value="KJU85599.1"/>
    <property type="molecule type" value="Genomic_DNA"/>
</dbReference>
<reference evidence="3 4" key="1">
    <citation type="submission" date="2015-02" db="EMBL/GenBank/DDBJ databases">
        <title>Single-cell genomics of uncultivated deep-branching MTB reveals a conserved set of magnetosome genes.</title>
        <authorList>
            <person name="Kolinko S."/>
            <person name="Richter M."/>
            <person name="Glockner F.O."/>
            <person name="Brachmann A."/>
            <person name="Schuler D."/>
        </authorList>
    </citation>
    <scope>NUCLEOTIDE SEQUENCE [LARGE SCALE GENOMIC DNA]</scope>
    <source>
        <strain evidence="3">TM-1</strain>
    </source>
</reference>
<accession>A0A0F3GUE4</accession>